<reference evidence="1 2" key="1">
    <citation type="journal article" date="2013" name="Int. J. Syst. Evol. Microbiol.">
        <title>Tumebacillus flagellatus sp. nov., an alpha-amylase/pullulanase-producing bacterium isolated from cassava wastewater.</title>
        <authorList>
            <person name="Wang Q."/>
            <person name="Xie N."/>
            <person name="Qin Y."/>
            <person name="Shen N."/>
            <person name="Zhu J."/>
            <person name="Mi H."/>
            <person name="Huang R."/>
        </authorList>
    </citation>
    <scope>NUCLEOTIDE SEQUENCE [LARGE SCALE GENOMIC DNA]</scope>
    <source>
        <strain evidence="1 2">GST4</strain>
    </source>
</reference>
<organism evidence="1 2">
    <name type="scientific">Tumebacillus flagellatus</name>
    <dbReference type="NCBI Taxonomy" id="1157490"/>
    <lineage>
        <taxon>Bacteria</taxon>
        <taxon>Bacillati</taxon>
        <taxon>Bacillota</taxon>
        <taxon>Bacilli</taxon>
        <taxon>Bacillales</taxon>
        <taxon>Alicyclobacillaceae</taxon>
        <taxon>Tumebacillus</taxon>
    </lineage>
</organism>
<name>A0A074LKE1_9BACL</name>
<dbReference type="Proteomes" id="UP000027931">
    <property type="component" value="Unassembled WGS sequence"/>
</dbReference>
<dbReference type="EMBL" id="JMIR01000048">
    <property type="protein sequence ID" value="KEO81055.1"/>
    <property type="molecule type" value="Genomic_DNA"/>
</dbReference>
<comment type="caution">
    <text evidence="1">The sequence shown here is derived from an EMBL/GenBank/DDBJ whole genome shotgun (WGS) entry which is preliminary data.</text>
</comment>
<gene>
    <name evidence="1" type="ORF">EL26_22725</name>
</gene>
<sequence>MSEVLEVNMFASKLVTPAAFVELLETSGRKVTLRECELFSNWEYEDHTSWVPADVQAAFQELQEGILISKIAQMHFLVDDRCTGGYAAYKVSPDQFELSVWINTSGLESLQGDEVGADNRSFYDQLTKTVGQVGKQHNFTSAYVGLETSVEFSEDLVEMMRNSHNVFRWILPARPAWIPPGFEVQEEEGDWVVNRLPRSS</sequence>
<dbReference type="RefSeq" id="WP_038094228.1">
    <property type="nucleotide sequence ID" value="NZ_JMIR01000048.1"/>
</dbReference>
<dbReference type="eggNOG" id="ENOG502ZRGI">
    <property type="taxonomic scope" value="Bacteria"/>
</dbReference>
<accession>A0A074LKE1</accession>
<proteinExistence type="predicted"/>
<protein>
    <submittedName>
        <fullName evidence="1">Uncharacterized protein</fullName>
    </submittedName>
</protein>
<keyword evidence="2" id="KW-1185">Reference proteome</keyword>
<dbReference type="AlphaFoldDB" id="A0A074LKE1"/>
<evidence type="ECO:0000313" key="1">
    <source>
        <dbReference type="EMBL" id="KEO81055.1"/>
    </source>
</evidence>
<dbReference type="OrthoDB" id="43475at2"/>
<evidence type="ECO:0000313" key="2">
    <source>
        <dbReference type="Proteomes" id="UP000027931"/>
    </source>
</evidence>